<dbReference type="AlphaFoldDB" id="A0A819D4W9"/>
<evidence type="ECO:0000256" key="1">
    <source>
        <dbReference type="ARBA" id="ARBA00022737"/>
    </source>
</evidence>
<dbReference type="Proteomes" id="UP000663860">
    <property type="component" value="Unassembled WGS sequence"/>
</dbReference>
<evidence type="ECO:0000313" key="3">
    <source>
        <dbReference type="EMBL" id="CAF1311017.1"/>
    </source>
</evidence>
<proteinExistence type="predicted"/>
<dbReference type="PANTHER" id="PTHR45641:SF19">
    <property type="entry name" value="NEPHROCYSTIN-3"/>
    <property type="match status" value="1"/>
</dbReference>
<name>A0A819D4W9_9BILA</name>
<dbReference type="Pfam" id="PF13424">
    <property type="entry name" value="TPR_12"/>
    <property type="match status" value="1"/>
</dbReference>
<dbReference type="EMBL" id="CAJNOE010000691">
    <property type="protein sequence ID" value="CAF1311017.1"/>
    <property type="molecule type" value="Genomic_DNA"/>
</dbReference>
<keyword evidence="2" id="KW-0802">TPR repeat</keyword>
<gene>
    <name evidence="3" type="ORF">IZO911_LOCUS34605</name>
    <name evidence="4" type="ORF">KXQ929_LOCUS18775</name>
</gene>
<comment type="caution">
    <text evidence="4">The sequence shown here is derived from an EMBL/GenBank/DDBJ whole genome shotgun (WGS) entry which is preliminary data.</text>
</comment>
<dbReference type="PANTHER" id="PTHR45641">
    <property type="entry name" value="TETRATRICOPEPTIDE REPEAT PROTEIN (AFU_ORTHOLOGUE AFUA_6G03870)"/>
    <property type="match status" value="1"/>
</dbReference>
<organism evidence="4 5">
    <name type="scientific">Adineta steineri</name>
    <dbReference type="NCBI Taxonomy" id="433720"/>
    <lineage>
        <taxon>Eukaryota</taxon>
        <taxon>Metazoa</taxon>
        <taxon>Spiralia</taxon>
        <taxon>Gnathifera</taxon>
        <taxon>Rotifera</taxon>
        <taxon>Eurotatoria</taxon>
        <taxon>Bdelloidea</taxon>
        <taxon>Adinetida</taxon>
        <taxon>Adinetidae</taxon>
        <taxon>Adineta</taxon>
    </lineage>
</organism>
<evidence type="ECO:0000313" key="4">
    <source>
        <dbReference type="EMBL" id="CAF3829707.1"/>
    </source>
</evidence>
<accession>A0A819D4W9</accession>
<evidence type="ECO:0000313" key="5">
    <source>
        <dbReference type="Proteomes" id="UP000663868"/>
    </source>
</evidence>
<dbReference type="EMBL" id="CAJOBB010001242">
    <property type="protein sequence ID" value="CAF3829707.1"/>
    <property type="molecule type" value="Genomic_DNA"/>
</dbReference>
<dbReference type="Gene3D" id="1.25.40.10">
    <property type="entry name" value="Tetratricopeptide repeat domain"/>
    <property type="match status" value="1"/>
</dbReference>
<sequence length="73" mass="8196">MGDNSKALSSHEKALQVWQQSLPPNHPDLVGSYNSIGLVHFSMGNYSKSCIFYEHAVQIEQQLLPSNQPELQK</sequence>
<dbReference type="InterPro" id="IPR011990">
    <property type="entry name" value="TPR-like_helical_dom_sf"/>
</dbReference>
<reference evidence="4" key="1">
    <citation type="submission" date="2021-02" db="EMBL/GenBank/DDBJ databases">
        <authorList>
            <person name="Nowell W R."/>
        </authorList>
    </citation>
    <scope>NUCLEOTIDE SEQUENCE</scope>
</reference>
<keyword evidence="1" id="KW-0677">Repeat</keyword>
<dbReference type="Proteomes" id="UP000663868">
    <property type="component" value="Unassembled WGS sequence"/>
</dbReference>
<protein>
    <submittedName>
        <fullName evidence="4">Uncharacterized protein</fullName>
    </submittedName>
</protein>
<dbReference type="SUPFAM" id="SSF48452">
    <property type="entry name" value="TPR-like"/>
    <property type="match status" value="1"/>
</dbReference>
<evidence type="ECO:0000256" key="2">
    <source>
        <dbReference type="ARBA" id="ARBA00022803"/>
    </source>
</evidence>